<evidence type="ECO:0000313" key="3">
    <source>
        <dbReference type="EMBL" id="CAI6339304.1"/>
    </source>
</evidence>
<dbReference type="EMBL" id="CAOQHR010000009">
    <property type="protein sequence ID" value="CAI6339304.1"/>
    <property type="molecule type" value="Genomic_DNA"/>
</dbReference>
<proteinExistence type="predicted"/>
<feature type="region of interest" description="Disordered" evidence="1">
    <location>
        <begin position="1"/>
        <end position="49"/>
    </location>
</feature>
<dbReference type="AlphaFoldDB" id="A0A9W4XP95"/>
<dbReference type="PANTHER" id="PTHR33927">
    <property type="entry name" value="TRANSMEMBRANE PROTEIN"/>
    <property type="match status" value="1"/>
</dbReference>
<evidence type="ECO:0000256" key="2">
    <source>
        <dbReference type="SAM" id="Phobius"/>
    </source>
</evidence>
<dbReference type="Proteomes" id="UP001152607">
    <property type="component" value="Unassembled WGS sequence"/>
</dbReference>
<name>A0A9W4XP95_9PLEO</name>
<keyword evidence="2" id="KW-1133">Transmembrane helix</keyword>
<feature type="transmembrane region" description="Helical" evidence="2">
    <location>
        <begin position="216"/>
        <end position="235"/>
    </location>
</feature>
<keyword evidence="4" id="KW-1185">Reference proteome</keyword>
<organism evidence="3 4">
    <name type="scientific">Periconia digitata</name>
    <dbReference type="NCBI Taxonomy" id="1303443"/>
    <lineage>
        <taxon>Eukaryota</taxon>
        <taxon>Fungi</taxon>
        <taxon>Dikarya</taxon>
        <taxon>Ascomycota</taxon>
        <taxon>Pezizomycotina</taxon>
        <taxon>Dothideomycetes</taxon>
        <taxon>Pleosporomycetidae</taxon>
        <taxon>Pleosporales</taxon>
        <taxon>Massarineae</taxon>
        <taxon>Periconiaceae</taxon>
        <taxon>Periconia</taxon>
    </lineage>
</organism>
<keyword evidence="2" id="KW-0812">Transmembrane</keyword>
<keyword evidence="2" id="KW-0472">Membrane</keyword>
<accession>A0A9W4XP95</accession>
<feature type="transmembrane region" description="Helical" evidence="2">
    <location>
        <begin position="174"/>
        <end position="196"/>
    </location>
</feature>
<evidence type="ECO:0000256" key="1">
    <source>
        <dbReference type="SAM" id="MobiDB-lite"/>
    </source>
</evidence>
<evidence type="ECO:0000313" key="4">
    <source>
        <dbReference type="Proteomes" id="UP001152607"/>
    </source>
</evidence>
<feature type="transmembrane region" description="Helical" evidence="2">
    <location>
        <begin position="364"/>
        <end position="386"/>
    </location>
</feature>
<feature type="transmembrane region" description="Helical" evidence="2">
    <location>
        <begin position="147"/>
        <end position="168"/>
    </location>
</feature>
<comment type="caution">
    <text evidence="3">The sequence shown here is derived from an EMBL/GenBank/DDBJ whole genome shotgun (WGS) entry which is preliminary data.</text>
</comment>
<reference evidence="3" key="1">
    <citation type="submission" date="2023-01" db="EMBL/GenBank/DDBJ databases">
        <authorList>
            <person name="Van Ghelder C."/>
            <person name="Rancurel C."/>
        </authorList>
    </citation>
    <scope>NUCLEOTIDE SEQUENCE</scope>
    <source>
        <strain evidence="3">CNCM I-4278</strain>
    </source>
</reference>
<dbReference type="InterPro" id="IPR052979">
    <property type="entry name" value="Adenylate-forming_domain"/>
</dbReference>
<feature type="transmembrane region" description="Helical" evidence="2">
    <location>
        <begin position="66"/>
        <end position="83"/>
    </location>
</feature>
<dbReference type="PANTHER" id="PTHR33927:SF3">
    <property type="entry name" value="INTEGRAL MEMBRANE PROTEIN TMPA"/>
    <property type="match status" value="1"/>
</dbReference>
<feature type="compositionally biased region" description="Polar residues" evidence="1">
    <location>
        <begin position="1"/>
        <end position="35"/>
    </location>
</feature>
<gene>
    <name evidence="3" type="ORF">PDIGIT_LOCUS12458</name>
</gene>
<protein>
    <submittedName>
        <fullName evidence="3">Uncharacterized protein</fullName>
    </submittedName>
</protein>
<sequence>MRTGSPSIDSLSAPDQIQTESDIPHSSANAPTLPSGQEEDEPNRPSDRQNRWIDGIRNICNDANRLLCLLVIMANIAASIWLFCTEKDLIKINPWDLITAASANLLVSTIARQDNIQIILLQLAWLLPHTTPLHLRRMVVTLYENGLHSVCGVAGSVWLTAFTVLLAFQLEHLLSTSVAVLATAYVLQMLCMTILVCVYSNFKSRHPKLFMITHRLIGWMIVLLLGVELSLLASITRSVRTDSIGKILTSQPSFWFLVIICMYSISHRFAVGVWLCSQLTPRSQSQLEDGETTESVSVAHAYSLNNPFREGFRAGIRAAEIEQRTGGMVTMLPANTWNRASVEDSRSSHLVEWFPRSRILGMSFIFKSVIIVSTGVSTVPCLSILASPHRRTRCRVLWCSPSPMDIPGQEIVDCVKGVDPYAAIIDTMRQGMPSLASLAHPMYLEAQAEAVLVISTPSLAKEALSELESRGVPAFGTMRNS</sequence>
<feature type="transmembrane region" description="Helical" evidence="2">
    <location>
        <begin position="255"/>
        <end position="276"/>
    </location>
</feature>
<dbReference type="OrthoDB" id="3142841at2759"/>